<dbReference type="InterPro" id="IPR029044">
    <property type="entry name" value="Nucleotide-diphossugar_trans"/>
</dbReference>
<dbReference type="Proteomes" id="UP001194729">
    <property type="component" value="Unassembled WGS sequence"/>
</dbReference>
<comment type="similarity">
    <text evidence="1">Belongs to the glycosyltransferase 2 family.</text>
</comment>
<name>A0ABS0AA76_9FLAO</name>
<organism evidence="5 6">
    <name type="scientific">Nonlabens mediterrranea</name>
    <dbReference type="NCBI Taxonomy" id="1419947"/>
    <lineage>
        <taxon>Bacteria</taxon>
        <taxon>Pseudomonadati</taxon>
        <taxon>Bacteroidota</taxon>
        <taxon>Flavobacteriia</taxon>
        <taxon>Flavobacteriales</taxon>
        <taxon>Flavobacteriaceae</taxon>
        <taxon>Nonlabens</taxon>
    </lineage>
</organism>
<protein>
    <submittedName>
        <fullName evidence="5">Polyprenol monophosphomannose synthase</fullName>
    </submittedName>
</protein>
<evidence type="ECO:0000256" key="3">
    <source>
        <dbReference type="ARBA" id="ARBA00022679"/>
    </source>
</evidence>
<gene>
    <name evidence="5" type="ORF">FNJ87_18945</name>
</gene>
<dbReference type="InterPro" id="IPR001173">
    <property type="entry name" value="Glyco_trans_2-like"/>
</dbReference>
<evidence type="ECO:0000256" key="1">
    <source>
        <dbReference type="ARBA" id="ARBA00006739"/>
    </source>
</evidence>
<feature type="domain" description="Glycosyltransferase 2-like" evidence="4">
    <location>
        <begin position="6"/>
        <end position="174"/>
    </location>
</feature>
<dbReference type="InterPro" id="IPR039528">
    <property type="entry name" value="DPM1-like"/>
</dbReference>
<evidence type="ECO:0000256" key="2">
    <source>
        <dbReference type="ARBA" id="ARBA00022676"/>
    </source>
</evidence>
<dbReference type="PANTHER" id="PTHR43398">
    <property type="entry name" value="DOLICHOL-PHOSPHATE MANNOSYLTRANSFERASE SUBUNIT 1"/>
    <property type="match status" value="1"/>
</dbReference>
<keyword evidence="2" id="KW-0328">Glycosyltransferase</keyword>
<reference evidence="5 6" key="1">
    <citation type="submission" date="2020-11" db="EMBL/GenBank/DDBJ databases">
        <title>P. mediterranea TC4 genome.</title>
        <authorList>
            <person name="Molmeret M."/>
        </authorList>
    </citation>
    <scope>NUCLEOTIDE SEQUENCE [LARGE SCALE GENOMIC DNA]</scope>
    <source>
        <strain evidence="5 6">TC4</strain>
    </source>
</reference>
<keyword evidence="3" id="KW-0808">Transferase</keyword>
<proteinExistence type="inferred from homology"/>
<dbReference type="SUPFAM" id="SSF53448">
    <property type="entry name" value="Nucleotide-diphospho-sugar transferases"/>
    <property type="match status" value="1"/>
</dbReference>
<sequence>MKKSIVIIPTYNEKENISLIIESVFSLYQEVHVLIVDDNSPDGTATIIENYQIKYANRLFLEKREGKQGLGTAYIHGFKWALGQEYEFIFEMDADFSHNPADLIQLYKACEQGADLAIGSRYVKGVNVVNWPMSRILLSYGASKYVRWITRMQLHDTTAGFVCYKASLLRKFNLNKIKFVGYAFQIEMKFKAWLLNAKIVEVPVIFTDRSRGNSKMSGGIISEAVFGVLKMKISSLLGKLEI</sequence>
<comment type="caution">
    <text evidence="5">The sequence shown here is derived from an EMBL/GenBank/DDBJ whole genome shotgun (WGS) entry which is preliminary data.</text>
</comment>
<dbReference type="Gene3D" id="3.90.550.10">
    <property type="entry name" value="Spore Coat Polysaccharide Biosynthesis Protein SpsA, Chain A"/>
    <property type="match status" value="1"/>
</dbReference>
<dbReference type="Pfam" id="PF00535">
    <property type="entry name" value="Glycos_transf_2"/>
    <property type="match status" value="1"/>
</dbReference>
<keyword evidence="6" id="KW-1185">Reference proteome</keyword>
<dbReference type="EMBL" id="JADKYU010001075">
    <property type="protein sequence ID" value="MBF4986298.1"/>
    <property type="molecule type" value="Genomic_DNA"/>
</dbReference>
<evidence type="ECO:0000259" key="4">
    <source>
        <dbReference type="Pfam" id="PF00535"/>
    </source>
</evidence>
<accession>A0ABS0AA76</accession>
<dbReference type="PANTHER" id="PTHR43398:SF1">
    <property type="entry name" value="DOLICHOL-PHOSPHATE MANNOSYLTRANSFERASE SUBUNIT 1"/>
    <property type="match status" value="1"/>
</dbReference>
<dbReference type="CDD" id="cd06442">
    <property type="entry name" value="DPM1_like"/>
    <property type="match status" value="1"/>
</dbReference>
<evidence type="ECO:0000313" key="6">
    <source>
        <dbReference type="Proteomes" id="UP001194729"/>
    </source>
</evidence>
<evidence type="ECO:0000313" key="5">
    <source>
        <dbReference type="EMBL" id="MBF4986298.1"/>
    </source>
</evidence>